<name>A0ABT4ZAM0_9RHOB</name>
<accession>A0ABT4ZAM0</accession>
<sequence length="47" mass="4885">MTLHDHDGKSGASFDPAAHMPEGDKAGSSGRIAPTSAFVAFDRLTAR</sequence>
<organism evidence="2 3">
    <name type="scientific">Paracoccus onchidii</name>
    <dbReference type="NCBI Taxonomy" id="3017813"/>
    <lineage>
        <taxon>Bacteria</taxon>
        <taxon>Pseudomonadati</taxon>
        <taxon>Pseudomonadota</taxon>
        <taxon>Alphaproteobacteria</taxon>
        <taxon>Rhodobacterales</taxon>
        <taxon>Paracoccaceae</taxon>
        <taxon>Paracoccus</taxon>
    </lineage>
</organism>
<proteinExistence type="predicted"/>
<dbReference type="RefSeq" id="WP_271887435.1">
    <property type="nucleotide sequence ID" value="NZ_JAQBIE010000002.1"/>
</dbReference>
<dbReference type="EMBL" id="JAQBIE010000002">
    <property type="protein sequence ID" value="MDB6176300.1"/>
    <property type="molecule type" value="Genomic_DNA"/>
</dbReference>
<evidence type="ECO:0000256" key="1">
    <source>
        <dbReference type="SAM" id="MobiDB-lite"/>
    </source>
</evidence>
<gene>
    <name evidence="2" type="ORF">PAF17_02125</name>
</gene>
<dbReference type="Proteomes" id="UP001165641">
    <property type="component" value="Unassembled WGS sequence"/>
</dbReference>
<feature type="region of interest" description="Disordered" evidence="1">
    <location>
        <begin position="1"/>
        <end position="32"/>
    </location>
</feature>
<evidence type="ECO:0000313" key="3">
    <source>
        <dbReference type="Proteomes" id="UP001165641"/>
    </source>
</evidence>
<evidence type="ECO:0000313" key="2">
    <source>
        <dbReference type="EMBL" id="MDB6176300.1"/>
    </source>
</evidence>
<protein>
    <submittedName>
        <fullName evidence="2">Uncharacterized protein</fullName>
    </submittedName>
</protein>
<reference evidence="2" key="1">
    <citation type="submission" date="2022-12" db="EMBL/GenBank/DDBJ databases">
        <title>Paracoccus onchidii sp. nov., isolated from a marine invertebrate from the South China Sea.</title>
        <authorList>
            <person name="Xu S."/>
            <person name="Liu Z."/>
            <person name="Xu Y."/>
        </authorList>
    </citation>
    <scope>NUCLEOTIDE SEQUENCE</scope>
    <source>
        <strain evidence="2">Z330</strain>
    </source>
</reference>
<comment type="caution">
    <text evidence="2">The sequence shown here is derived from an EMBL/GenBank/DDBJ whole genome shotgun (WGS) entry which is preliminary data.</text>
</comment>
<keyword evidence="3" id="KW-1185">Reference proteome</keyword>